<protein>
    <submittedName>
        <fullName evidence="2">Hemerythrin domain-containing protein</fullName>
    </submittedName>
</protein>
<dbReference type="AlphaFoldDB" id="A0A9X3UJA7"/>
<evidence type="ECO:0000313" key="2">
    <source>
        <dbReference type="EMBL" id="MDA5397964.1"/>
    </source>
</evidence>
<sequence>MNRHEEARATAIMALKTPPPVAQFLTPLQYILTDHFRQRTLCQVMEEFAEGGAFDEDKVGAALHFMMSDFSLHVIDEEEDLFPLLRQRAMPEDDIEEVLDDLSAEHATDRTDADDITGILRDAIETGGKGFPGADGSEWLRRFAKNERRHLIVENAIVMPLARARLSAADLRSLGRRMAARRGIEYPGKVDVDQS</sequence>
<evidence type="ECO:0000259" key="1">
    <source>
        <dbReference type="Pfam" id="PF01814"/>
    </source>
</evidence>
<keyword evidence="3" id="KW-1185">Reference proteome</keyword>
<proteinExistence type="predicted"/>
<accession>A0A9X3UJA7</accession>
<evidence type="ECO:0000313" key="3">
    <source>
        <dbReference type="Proteomes" id="UP001151234"/>
    </source>
</evidence>
<feature type="domain" description="Hemerythrin-like" evidence="1">
    <location>
        <begin position="27"/>
        <end position="162"/>
    </location>
</feature>
<comment type="caution">
    <text evidence="2">The sequence shown here is derived from an EMBL/GenBank/DDBJ whole genome shotgun (WGS) entry which is preliminary data.</text>
</comment>
<dbReference type="RefSeq" id="WP_267989408.1">
    <property type="nucleotide sequence ID" value="NZ_JAPJZI010000001.1"/>
</dbReference>
<name>A0A9X3UJA7_9HYPH</name>
<dbReference type="EMBL" id="JAPJZI010000001">
    <property type="protein sequence ID" value="MDA5397964.1"/>
    <property type="molecule type" value="Genomic_DNA"/>
</dbReference>
<reference evidence="2" key="1">
    <citation type="submission" date="2022-11" db="EMBL/GenBank/DDBJ databases">
        <title>Draft genome sequence of Hoeflea poritis E7-10 and Hoeflea prorocentri PM5-8, separated from scleractinian coral Porites lutea and marine dinoflagellate.</title>
        <authorList>
            <person name="Zhang G."/>
            <person name="Wei Q."/>
            <person name="Cai L."/>
        </authorList>
    </citation>
    <scope>NUCLEOTIDE SEQUENCE</scope>
    <source>
        <strain evidence="2">PM5-8</strain>
    </source>
</reference>
<gene>
    <name evidence="2" type="ORF">OQ273_05190</name>
</gene>
<organism evidence="2 3">
    <name type="scientific">Hoeflea prorocentri</name>
    <dbReference type="NCBI Taxonomy" id="1922333"/>
    <lineage>
        <taxon>Bacteria</taxon>
        <taxon>Pseudomonadati</taxon>
        <taxon>Pseudomonadota</taxon>
        <taxon>Alphaproteobacteria</taxon>
        <taxon>Hyphomicrobiales</taxon>
        <taxon>Rhizobiaceae</taxon>
        <taxon>Hoeflea</taxon>
    </lineage>
</organism>
<dbReference type="InterPro" id="IPR012312">
    <property type="entry name" value="Hemerythrin-like"/>
</dbReference>
<dbReference type="Proteomes" id="UP001151234">
    <property type="component" value="Unassembled WGS sequence"/>
</dbReference>
<dbReference type="Pfam" id="PF01814">
    <property type="entry name" value="Hemerythrin"/>
    <property type="match status" value="1"/>
</dbReference>
<dbReference type="Gene3D" id="1.20.120.520">
    <property type="entry name" value="nmb1532 protein domain like"/>
    <property type="match status" value="1"/>
</dbReference>